<comment type="caution">
    <text evidence="10">The sequence shown here is derived from an EMBL/GenBank/DDBJ whole genome shotgun (WGS) entry which is preliminary data.</text>
</comment>
<evidence type="ECO:0000256" key="3">
    <source>
        <dbReference type="ARBA" id="ARBA00022989"/>
    </source>
</evidence>
<dbReference type="GO" id="GO:0005886">
    <property type="term" value="C:plasma membrane"/>
    <property type="evidence" value="ECO:0007669"/>
    <property type="project" value="TreeGrafter"/>
</dbReference>
<dbReference type="Proteomes" id="UP000663854">
    <property type="component" value="Unassembled WGS sequence"/>
</dbReference>
<feature type="transmembrane region" description="Helical" evidence="8">
    <location>
        <begin position="76"/>
        <end position="97"/>
    </location>
</feature>
<keyword evidence="6" id="KW-0675">Receptor</keyword>
<dbReference type="InterPro" id="IPR000276">
    <property type="entry name" value="GPCR_Rhodpsn"/>
</dbReference>
<gene>
    <name evidence="11" type="ORF">JXQ802_LOCUS10875</name>
    <name evidence="10" type="ORF">PYM288_LOCUS8746</name>
</gene>
<evidence type="ECO:0000256" key="6">
    <source>
        <dbReference type="ARBA" id="ARBA00023170"/>
    </source>
</evidence>
<dbReference type="Gene3D" id="1.20.1070.10">
    <property type="entry name" value="Rhodopsin 7-helix transmembrane proteins"/>
    <property type="match status" value="1"/>
</dbReference>
<proteinExistence type="predicted"/>
<name>A0A813YJV6_9BILA</name>
<keyword evidence="5 8" id="KW-0472">Membrane</keyword>
<evidence type="ECO:0000259" key="9">
    <source>
        <dbReference type="PROSITE" id="PS50262"/>
    </source>
</evidence>
<evidence type="ECO:0000313" key="11">
    <source>
        <dbReference type="EMBL" id="CAF0935516.1"/>
    </source>
</evidence>
<keyword evidence="3 8" id="KW-1133">Transmembrane helix</keyword>
<evidence type="ECO:0000256" key="2">
    <source>
        <dbReference type="ARBA" id="ARBA00022692"/>
    </source>
</evidence>
<dbReference type="InterPro" id="IPR017452">
    <property type="entry name" value="GPCR_Rhodpsn_7TM"/>
</dbReference>
<evidence type="ECO:0000256" key="1">
    <source>
        <dbReference type="ARBA" id="ARBA00004141"/>
    </source>
</evidence>
<dbReference type="PROSITE" id="PS50262">
    <property type="entry name" value="G_PROTEIN_RECEP_F1_2"/>
    <property type="match status" value="1"/>
</dbReference>
<dbReference type="SUPFAM" id="SSF81321">
    <property type="entry name" value="Family A G protein-coupled receptor-like"/>
    <property type="match status" value="1"/>
</dbReference>
<dbReference type="EMBL" id="CAJNOH010000120">
    <property type="protein sequence ID" value="CAF0885188.1"/>
    <property type="molecule type" value="Genomic_DNA"/>
</dbReference>
<feature type="domain" description="G-protein coupled receptors family 1 profile" evidence="9">
    <location>
        <begin position="1"/>
        <end position="241"/>
    </location>
</feature>
<keyword evidence="2 8" id="KW-0812">Transmembrane</keyword>
<dbReference type="CDD" id="cd00637">
    <property type="entry name" value="7tm_classA_rhodopsin-like"/>
    <property type="match status" value="1"/>
</dbReference>
<keyword evidence="4" id="KW-0297">G-protein coupled receptor</keyword>
<dbReference type="AlphaFoldDB" id="A0A813YJV6"/>
<dbReference type="EMBL" id="CAJNOL010000211">
    <property type="protein sequence ID" value="CAF0935516.1"/>
    <property type="molecule type" value="Genomic_DNA"/>
</dbReference>
<evidence type="ECO:0000313" key="12">
    <source>
        <dbReference type="Proteomes" id="UP000663854"/>
    </source>
</evidence>
<keyword evidence="7" id="KW-0807">Transducer</keyword>
<feature type="transmembrane region" description="Helical" evidence="8">
    <location>
        <begin position="224"/>
        <end position="244"/>
    </location>
</feature>
<keyword evidence="13" id="KW-1185">Reference proteome</keyword>
<feature type="transmembrane region" description="Helical" evidence="8">
    <location>
        <begin position="117"/>
        <end position="139"/>
    </location>
</feature>
<comment type="subcellular location">
    <subcellularLocation>
        <location evidence="1">Membrane</location>
        <topology evidence="1">Multi-pass membrane protein</topology>
    </subcellularLocation>
</comment>
<evidence type="ECO:0000256" key="7">
    <source>
        <dbReference type="ARBA" id="ARBA00023224"/>
    </source>
</evidence>
<sequence>MIISLCMVCGSLLYTLNNPDPNTTIRAFCKSRVYILQSTFMMTRWMITIACIDRYALSSRNARLRQFAQVHIARRAVVIIICIWLILPIHTIVFYEIRPGAGICAIVYDRTAALYHSSYTIITGGIFPLTIMITCSLLIRHNLAIKRSKREEHVTESNFVTQRTSHERIQRTRDRHALAMLFIQVIVYCFVQAPQLIYTLYAAIVSNVPNKSPDRLAIERFSFFFAKLCVYLFPVTAFYLYILVSRSFRAELFNIVNASTMVCCRRLNIRIEPVTNANITATERNGQDANALTLSRQKQVTEHPLEELPNVLSNAKFT</sequence>
<dbReference type="PANTHER" id="PTHR24243:SF208">
    <property type="entry name" value="PYROKININ-1 RECEPTOR"/>
    <property type="match status" value="1"/>
</dbReference>
<evidence type="ECO:0000313" key="10">
    <source>
        <dbReference type="EMBL" id="CAF0885188.1"/>
    </source>
</evidence>
<feature type="transmembrane region" description="Helical" evidence="8">
    <location>
        <begin position="178"/>
        <end position="204"/>
    </location>
</feature>
<dbReference type="GO" id="GO:0004930">
    <property type="term" value="F:G protein-coupled receptor activity"/>
    <property type="evidence" value="ECO:0007669"/>
    <property type="project" value="UniProtKB-KW"/>
</dbReference>
<reference evidence="10" key="1">
    <citation type="submission" date="2021-02" db="EMBL/GenBank/DDBJ databases">
        <authorList>
            <person name="Nowell W R."/>
        </authorList>
    </citation>
    <scope>NUCLEOTIDE SEQUENCE</scope>
</reference>
<evidence type="ECO:0000256" key="8">
    <source>
        <dbReference type="SAM" id="Phobius"/>
    </source>
</evidence>
<dbReference type="Proteomes" id="UP000663870">
    <property type="component" value="Unassembled WGS sequence"/>
</dbReference>
<evidence type="ECO:0000256" key="5">
    <source>
        <dbReference type="ARBA" id="ARBA00023136"/>
    </source>
</evidence>
<evidence type="ECO:0000256" key="4">
    <source>
        <dbReference type="ARBA" id="ARBA00023040"/>
    </source>
</evidence>
<accession>A0A813YJV6</accession>
<organism evidence="10 12">
    <name type="scientific">Rotaria sordida</name>
    <dbReference type="NCBI Taxonomy" id="392033"/>
    <lineage>
        <taxon>Eukaryota</taxon>
        <taxon>Metazoa</taxon>
        <taxon>Spiralia</taxon>
        <taxon>Gnathifera</taxon>
        <taxon>Rotifera</taxon>
        <taxon>Eurotatoria</taxon>
        <taxon>Bdelloidea</taxon>
        <taxon>Philodinida</taxon>
        <taxon>Philodinidae</taxon>
        <taxon>Rotaria</taxon>
    </lineage>
</organism>
<evidence type="ECO:0000313" key="13">
    <source>
        <dbReference type="Proteomes" id="UP000663870"/>
    </source>
</evidence>
<dbReference type="Pfam" id="PF00001">
    <property type="entry name" value="7tm_1"/>
    <property type="match status" value="1"/>
</dbReference>
<dbReference type="PANTHER" id="PTHR24243">
    <property type="entry name" value="G-PROTEIN COUPLED RECEPTOR"/>
    <property type="match status" value="1"/>
</dbReference>
<protein>
    <recommendedName>
        <fullName evidence="9">G-protein coupled receptors family 1 profile domain-containing protein</fullName>
    </recommendedName>
</protein>